<evidence type="ECO:0000313" key="2">
    <source>
        <dbReference type="EMBL" id="KAA8901637.1"/>
    </source>
</evidence>
<dbReference type="GeneID" id="54781816"/>
<dbReference type="OMA" id="MAPPKRF"/>
<dbReference type="Proteomes" id="UP000449547">
    <property type="component" value="Unassembled WGS sequence"/>
</dbReference>
<gene>
    <name evidence="2" type="ORF">DIURU_003165</name>
</gene>
<reference evidence="2 3" key="1">
    <citation type="submission" date="2019-07" db="EMBL/GenBank/DDBJ databases">
        <title>Genome assembly of two rare yeast pathogens: Diutina rugosa and Trichomonascus ciferrii.</title>
        <authorList>
            <person name="Mixao V."/>
            <person name="Saus E."/>
            <person name="Hansen A."/>
            <person name="Lass-Flor C."/>
            <person name="Gabaldon T."/>
        </authorList>
    </citation>
    <scope>NUCLEOTIDE SEQUENCE [LARGE SCALE GENOMIC DNA]</scope>
    <source>
        <strain evidence="2 3">CBS 613</strain>
    </source>
</reference>
<sequence length="160" mass="17370">MPPRRYMVKLQLSKDFLKTLPHIPSQKTRLRRLAAERAAAAAAAANGNNQKQNSPATDSQDKATLSSFKINQGIKGDSTAGLTMNTVTAAQLDKTGKPCRKWVKQPRKFRTFTGYTVVVLDYGTESKTPPPAGIKVKPDTDALDDVLDEATATPELLSEA</sequence>
<dbReference type="RefSeq" id="XP_034012074.1">
    <property type="nucleotide sequence ID" value="XM_034155897.1"/>
</dbReference>
<dbReference type="OrthoDB" id="4093188at2759"/>
<name>A0A642UMC4_DIURU</name>
<dbReference type="InterPro" id="IPR013175">
    <property type="entry name" value="INO80_su_Ies4"/>
</dbReference>
<dbReference type="GO" id="GO:0031011">
    <property type="term" value="C:Ino80 complex"/>
    <property type="evidence" value="ECO:0007669"/>
    <property type="project" value="InterPro"/>
</dbReference>
<comment type="caution">
    <text evidence="2">The sequence shown here is derived from an EMBL/GenBank/DDBJ whole genome shotgun (WGS) entry which is preliminary data.</text>
</comment>
<evidence type="ECO:0000256" key="1">
    <source>
        <dbReference type="SAM" id="MobiDB-lite"/>
    </source>
</evidence>
<dbReference type="EMBL" id="SWFT01000101">
    <property type="protein sequence ID" value="KAA8901637.1"/>
    <property type="molecule type" value="Genomic_DNA"/>
</dbReference>
<proteinExistence type="predicted"/>
<feature type="compositionally biased region" description="Polar residues" evidence="1">
    <location>
        <begin position="46"/>
        <end position="65"/>
    </location>
</feature>
<accession>A0A642UMC4</accession>
<dbReference type="Pfam" id="PF08193">
    <property type="entry name" value="INO80_Ies4"/>
    <property type="match status" value="1"/>
</dbReference>
<keyword evidence="3" id="KW-1185">Reference proteome</keyword>
<dbReference type="GO" id="GO:0006338">
    <property type="term" value="P:chromatin remodeling"/>
    <property type="evidence" value="ECO:0007669"/>
    <property type="project" value="InterPro"/>
</dbReference>
<dbReference type="VEuPathDB" id="FungiDB:DIURU_003165"/>
<feature type="region of interest" description="Disordered" evidence="1">
    <location>
        <begin position="41"/>
        <end position="65"/>
    </location>
</feature>
<dbReference type="AlphaFoldDB" id="A0A642UMC4"/>
<organism evidence="2 3">
    <name type="scientific">Diutina rugosa</name>
    <name type="common">Yeast</name>
    <name type="synonym">Candida rugosa</name>
    <dbReference type="NCBI Taxonomy" id="5481"/>
    <lineage>
        <taxon>Eukaryota</taxon>
        <taxon>Fungi</taxon>
        <taxon>Dikarya</taxon>
        <taxon>Ascomycota</taxon>
        <taxon>Saccharomycotina</taxon>
        <taxon>Pichiomycetes</taxon>
        <taxon>Debaryomycetaceae</taxon>
        <taxon>Diutina</taxon>
    </lineage>
</organism>
<evidence type="ECO:0000313" key="3">
    <source>
        <dbReference type="Proteomes" id="UP000449547"/>
    </source>
</evidence>
<protein>
    <submittedName>
        <fullName evidence="2">Uncharacterized protein</fullName>
    </submittedName>
</protein>